<dbReference type="OrthoDB" id="8562123at2"/>
<dbReference type="STRING" id="1123367.GCA_000621305_01571"/>
<evidence type="ECO:0000313" key="2">
    <source>
        <dbReference type="Proteomes" id="UP000013232"/>
    </source>
</evidence>
<gene>
    <name evidence="1" type="ORF">C666_18890</name>
</gene>
<organism evidence="1 2">
    <name type="scientific">Thauera linaloolentis (strain DSM 12138 / JCM 21573 / CCUG 41526 / CIP 105981 / IAM 15112 / NBRC 102519 / 47Lol)</name>
    <dbReference type="NCBI Taxonomy" id="1123367"/>
    <lineage>
        <taxon>Bacteria</taxon>
        <taxon>Pseudomonadati</taxon>
        <taxon>Pseudomonadota</taxon>
        <taxon>Betaproteobacteria</taxon>
        <taxon>Rhodocyclales</taxon>
        <taxon>Zoogloeaceae</taxon>
        <taxon>Thauera</taxon>
    </lineage>
</organism>
<protein>
    <submittedName>
        <fullName evidence="1">Uncharacterized protein</fullName>
    </submittedName>
</protein>
<accession>N6YTZ9</accession>
<proteinExistence type="predicted"/>
<reference evidence="1 2" key="1">
    <citation type="submission" date="2012-09" db="EMBL/GenBank/DDBJ databases">
        <title>Draft Genome Sequences of 6 Strains from Genus Thauera.</title>
        <authorList>
            <person name="Liu B."/>
            <person name="Shapleigh J.P."/>
            <person name="Frostegard A.H."/>
        </authorList>
    </citation>
    <scope>NUCLEOTIDE SEQUENCE [LARGE SCALE GENOMIC DNA]</scope>
    <source>
        <strain evidence="2">47Lol / DSM 12138</strain>
    </source>
</reference>
<dbReference type="Proteomes" id="UP000013232">
    <property type="component" value="Unassembled WGS sequence"/>
</dbReference>
<dbReference type="AlphaFoldDB" id="N6YTZ9"/>
<evidence type="ECO:0000313" key="1">
    <source>
        <dbReference type="EMBL" id="ENO83419.1"/>
    </source>
</evidence>
<dbReference type="eggNOG" id="ENOG50337BE">
    <property type="taxonomic scope" value="Bacteria"/>
</dbReference>
<dbReference type="RefSeq" id="WP_004349613.1">
    <property type="nucleotide sequence ID" value="NZ_AMXE01000165.1"/>
</dbReference>
<name>N6YTZ9_THAL4</name>
<comment type="caution">
    <text evidence="1">The sequence shown here is derived from an EMBL/GenBank/DDBJ whole genome shotgun (WGS) entry which is preliminary data.</text>
</comment>
<keyword evidence="2" id="KW-1185">Reference proteome</keyword>
<dbReference type="EMBL" id="AMXE01000165">
    <property type="protein sequence ID" value="ENO83419.1"/>
    <property type="molecule type" value="Genomic_DNA"/>
</dbReference>
<sequence length="121" mass="12798">MNLHPAILEHIEREHADALAAPPQLNQDALTVVLRNGVTLTVRYAAPDAYSLRWNTGPGTPETGINTAPVHAHLPTYPNHLLHADGTVAADPITRSDASPEANVGALIAALARDPLLASRP</sequence>